<dbReference type="EMBL" id="JBHMAU010000052">
    <property type="protein sequence ID" value="MFB9776350.1"/>
    <property type="molecule type" value="Genomic_DNA"/>
</dbReference>
<gene>
    <name evidence="1" type="ORF">ACFFN1_08025</name>
</gene>
<sequence>MAELDYAFLADYATISEGRLTAVGASFTHVFVPQLPVEISFAVAGRLRVREDEEAPELKVRFAAEESNFEATVSGVVHRSPESLPYDGKVGILFTLAAGVPVAYEGLVQVEIFVNGEHQRYLAYEVKDASKQAE</sequence>
<protein>
    <submittedName>
        <fullName evidence="1">DUF6941 family protein</fullName>
    </submittedName>
</protein>
<dbReference type="Pfam" id="PF22091">
    <property type="entry name" value="DUF6941"/>
    <property type="match status" value="1"/>
</dbReference>
<keyword evidence="2" id="KW-1185">Reference proteome</keyword>
<dbReference type="RefSeq" id="WP_376840163.1">
    <property type="nucleotide sequence ID" value="NZ_JBHMAU010000052.1"/>
</dbReference>
<proteinExistence type="predicted"/>
<evidence type="ECO:0000313" key="2">
    <source>
        <dbReference type="Proteomes" id="UP001589707"/>
    </source>
</evidence>
<reference evidence="1 2" key="1">
    <citation type="submission" date="2024-09" db="EMBL/GenBank/DDBJ databases">
        <authorList>
            <person name="Sun Q."/>
            <person name="Mori K."/>
        </authorList>
    </citation>
    <scope>NUCLEOTIDE SEQUENCE [LARGE SCALE GENOMIC DNA]</scope>
    <source>
        <strain evidence="1 2">JCM 11683</strain>
    </source>
</reference>
<dbReference type="InterPro" id="IPR054221">
    <property type="entry name" value="DUF6941"/>
</dbReference>
<organism evidence="1 2">
    <name type="scientific">Brevibacterium otitidis</name>
    <dbReference type="NCBI Taxonomy" id="53364"/>
    <lineage>
        <taxon>Bacteria</taxon>
        <taxon>Bacillati</taxon>
        <taxon>Actinomycetota</taxon>
        <taxon>Actinomycetes</taxon>
        <taxon>Micrococcales</taxon>
        <taxon>Brevibacteriaceae</taxon>
        <taxon>Brevibacterium</taxon>
    </lineage>
</organism>
<name>A0ABV5X1P8_9MICO</name>
<evidence type="ECO:0000313" key="1">
    <source>
        <dbReference type="EMBL" id="MFB9776350.1"/>
    </source>
</evidence>
<dbReference type="Proteomes" id="UP001589707">
    <property type="component" value="Unassembled WGS sequence"/>
</dbReference>
<accession>A0ABV5X1P8</accession>
<comment type="caution">
    <text evidence="1">The sequence shown here is derived from an EMBL/GenBank/DDBJ whole genome shotgun (WGS) entry which is preliminary data.</text>
</comment>